<dbReference type="CDD" id="cd02440">
    <property type="entry name" value="AdoMet_MTases"/>
    <property type="match status" value="1"/>
</dbReference>
<keyword evidence="1" id="KW-0808">Transferase</keyword>
<dbReference type="Pfam" id="PF13489">
    <property type="entry name" value="Methyltransf_23"/>
    <property type="match status" value="1"/>
</dbReference>
<keyword evidence="1" id="KW-0489">Methyltransferase</keyword>
<dbReference type="GO" id="GO:0032259">
    <property type="term" value="P:methylation"/>
    <property type="evidence" value="ECO:0007669"/>
    <property type="project" value="UniProtKB-KW"/>
</dbReference>
<evidence type="ECO:0000313" key="1">
    <source>
        <dbReference type="EMBL" id="MBJ7598038.1"/>
    </source>
</evidence>
<proteinExistence type="predicted"/>
<sequence>MSDCCTPKGYRQLFNEKGARGQARRYRRKGLDSTSRRLVQLLKRRSLQDRTLLEVGGGIGAVQIELLKAGVGSAVSVELTPTYEDVAAELLCEAGLRNRVERRITDFAQAGSEVQAADIVVLNRVICCYPDMPALAGAAADRTRQVLVMSFPRESWWTRLAVRLGNLGLRLARRQFQVFLHPPARILATAEQHGLRTSFNEPGLFWQVTALERPAG</sequence>
<evidence type="ECO:0000313" key="2">
    <source>
        <dbReference type="Proteomes" id="UP000612893"/>
    </source>
</evidence>
<dbReference type="InterPro" id="IPR029063">
    <property type="entry name" value="SAM-dependent_MTases_sf"/>
</dbReference>
<dbReference type="AlphaFoldDB" id="A0A934N8J1"/>
<dbReference type="SUPFAM" id="SSF53335">
    <property type="entry name" value="S-adenosyl-L-methionine-dependent methyltransferases"/>
    <property type="match status" value="1"/>
</dbReference>
<keyword evidence="2" id="KW-1185">Reference proteome</keyword>
<dbReference type="RefSeq" id="WP_338200750.1">
    <property type="nucleotide sequence ID" value="NZ_JAEKNR010000090.1"/>
</dbReference>
<name>A0A934N8J1_9BACT</name>
<reference evidence="1" key="1">
    <citation type="submission" date="2020-10" db="EMBL/GenBank/DDBJ databases">
        <title>Ca. Dormibacterota MAGs.</title>
        <authorList>
            <person name="Montgomery K."/>
        </authorList>
    </citation>
    <scope>NUCLEOTIDE SEQUENCE [LARGE SCALE GENOMIC DNA]</scope>
    <source>
        <strain evidence="1">SC8812_S17_10</strain>
    </source>
</reference>
<comment type="caution">
    <text evidence="1">The sequence shown here is derived from an EMBL/GenBank/DDBJ whole genome shotgun (WGS) entry which is preliminary data.</text>
</comment>
<dbReference type="Proteomes" id="UP000612893">
    <property type="component" value="Unassembled WGS sequence"/>
</dbReference>
<dbReference type="EMBL" id="JAEKNR010000090">
    <property type="protein sequence ID" value="MBJ7598038.1"/>
    <property type="molecule type" value="Genomic_DNA"/>
</dbReference>
<organism evidence="1 2">
    <name type="scientific">Candidatus Nephthysia bennettiae</name>
    <dbReference type="NCBI Taxonomy" id="3127016"/>
    <lineage>
        <taxon>Bacteria</taxon>
        <taxon>Bacillati</taxon>
        <taxon>Candidatus Dormiibacterota</taxon>
        <taxon>Candidatus Dormibacteria</taxon>
        <taxon>Candidatus Dormibacterales</taxon>
        <taxon>Candidatus Dormibacteraceae</taxon>
        <taxon>Candidatus Nephthysia</taxon>
    </lineage>
</organism>
<accession>A0A934N8J1</accession>
<dbReference type="Gene3D" id="3.40.50.150">
    <property type="entry name" value="Vaccinia Virus protein VP39"/>
    <property type="match status" value="1"/>
</dbReference>
<dbReference type="GO" id="GO:0008168">
    <property type="term" value="F:methyltransferase activity"/>
    <property type="evidence" value="ECO:0007669"/>
    <property type="project" value="UniProtKB-KW"/>
</dbReference>
<gene>
    <name evidence="1" type="ORF">JF922_08115</name>
</gene>
<protein>
    <submittedName>
        <fullName evidence="1">SAM-dependent methyltransferase</fullName>
    </submittedName>
</protein>